<dbReference type="GO" id="GO:0016020">
    <property type="term" value="C:membrane"/>
    <property type="evidence" value="ECO:0007669"/>
    <property type="project" value="UniProtKB-SubCell"/>
</dbReference>
<dbReference type="InterPro" id="IPR050206">
    <property type="entry name" value="FtsK/SpoIIIE/SftA"/>
</dbReference>
<reference evidence="6 7" key="1">
    <citation type="submission" date="2019-08" db="EMBL/GenBank/DDBJ databases">
        <title>Bacillus genomes from the desert of Cuatro Cienegas, Coahuila.</title>
        <authorList>
            <person name="Olmedo-Alvarez G."/>
        </authorList>
    </citation>
    <scope>NUCLEOTIDE SEQUENCE [LARGE SCALE GENOMIC DNA]</scope>
    <source>
        <strain evidence="6 7">CH108_3D</strain>
    </source>
</reference>
<dbReference type="GO" id="GO:0003677">
    <property type="term" value="F:DNA binding"/>
    <property type="evidence" value="ECO:0007669"/>
    <property type="project" value="InterPro"/>
</dbReference>
<name>A0A5D4S0G0_9BACI</name>
<evidence type="ECO:0000313" key="7">
    <source>
        <dbReference type="Proteomes" id="UP000322997"/>
    </source>
</evidence>
<dbReference type="RefSeq" id="WP_148984452.1">
    <property type="nucleotide sequence ID" value="NZ_JBNILK010000001.1"/>
</dbReference>
<dbReference type="GO" id="GO:0005524">
    <property type="term" value="F:ATP binding"/>
    <property type="evidence" value="ECO:0007669"/>
    <property type="project" value="UniProtKB-UniRule"/>
</dbReference>
<dbReference type="InterPro" id="IPR002543">
    <property type="entry name" value="FtsK_dom"/>
</dbReference>
<dbReference type="Pfam" id="PF01580">
    <property type="entry name" value="FtsK_SpoIIIE"/>
    <property type="match status" value="1"/>
</dbReference>
<keyword evidence="2 4" id="KW-0547">Nucleotide-binding</keyword>
<feature type="domain" description="FtsK" evidence="5">
    <location>
        <begin position="419"/>
        <end position="605"/>
    </location>
</feature>
<evidence type="ECO:0000256" key="1">
    <source>
        <dbReference type="ARBA" id="ARBA00004141"/>
    </source>
</evidence>
<dbReference type="SUPFAM" id="SSF52540">
    <property type="entry name" value="P-loop containing nucleoside triphosphate hydrolases"/>
    <property type="match status" value="1"/>
</dbReference>
<accession>A0A5D4S0G0</accession>
<organism evidence="6 7">
    <name type="scientific">Rossellomorea marisflavi</name>
    <dbReference type="NCBI Taxonomy" id="189381"/>
    <lineage>
        <taxon>Bacteria</taxon>
        <taxon>Bacillati</taxon>
        <taxon>Bacillota</taxon>
        <taxon>Bacilli</taxon>
        <taxon>Bacillales</taxon>
        <taxon>Bacillaceae</taxon>
        <taxon>Rossellomorea</taxon>
    </lineage>
</organism>
<dbReference type="PROSITE" id="PS50901">
    <property type="entry name" value="FTSK"/>
    <property type="match status" value="1"/>
</dbReference>
<protein>
    <recommendedName>
        <fullName evidence="5">FtsK domain-containing protein</fullName>
    </recommendedName>
</protein>
<evidence type="ECO:0000256" key="4">
    <source>
        <dbReference type="PROSITE-ProRule" id="PRU00289"/>
    </source>
</evidence>
<keyword evidence="3 4" id="KW-0067">ATP-binding</keyword>
<evidence type="ECO:0000256" key="2">
    <source>
        <dbReference type="ARBA" id="ARBA00022741"/>
    </source>
</evidence>
<feature type="binding site" evidence="4">
    <location>
        <begin position="437"/>
        <end position="444"/>
    </location>
    <ligand>
        <name>ATP</name>
        <dbReference type="ChEBI" id="CHEBI:30616"/>
    </ligand>
</feature>
<gene>
    <name evidence="6" type="ORF">FZC83_02255</name>
</gene>
<dbReference type="Proteomes" id="UP000322997">
    <property type="component" value="Unassembled WGS sequence"/>
</dbReference>
<evidence type="ECO:0000259" key="5">
    <source>
        <dbReference type="PROSITE" id="PS50901"/>
    </source>
</evidence>
<dbReference type="PANTHER" id="PTHR22683">
    <property type="entry name" value="SPORULATION PROTEIN RELATED"/>
    <property type="match status" value="1"/>
</dbReference>
<comment type="subcellular location">
    <subcellularLocation>
        <location evidence="1">Membrane</location>
        <topology evidence="1">Multi-pass membrane protein</topology>
    </subcellularLocation>
</comment>
<dbReference type="AlphaFoldDB" id="A0A5D4S0G0"/>
<evidence type="ECO:0000313" key="6">
    <source>
        <dbReference type="EMBL" id="TYS56419.1"/>
    </source>
</evidence>
<proteinExistence type="predicted"/>
<comment type="caution">
    <text evidence="6">The sequence shown here is derived from an EMBL/GenBank/DDBJ whole genome shotgun (WGS) entry which is preliminary data.</text>
</comment>
<sequence>MFNVSKQCLTNKRSNAYKLSEINTQTLHSILESRFIAEGVYSLNTLYVYGVAESYLITPSFDKYSYEYMDIECGSVSDSPVNVIQLKLKQSSMFPLDTLNCSDLLSNLSNFTQSPFICQVLFTKKKGNWRENQIQMYETYLKGVDDPESSKLFRKLQTGVVGVLNKIGGFSSKSPIAEVEEKILRPNYIVEIRFGLFLEGFQQEFSSFLTKITKNSSLFNHFEPILMNTLEGNQLMSTNSLSSDNQNQLLSDQELFALLLNNPLTDVVNVKPPIAVANPTIQSSLSSFLSVMPKTDASESPMDSTIPTQINKVFKRVGITKFSLKVVESFQGSSLHKTQFEIPSTILYSQFTKKMKDIQSALGSESVGIEMGSKPDTVDVFTPLQNRGTLLFRNVLESAEFEEFKSKSELPFVIGEKATGGYQFACLAALRHLMVTGATGSGKSVSVNLIILSLLLNVPPEELVLYLIDPKMVEFSLFDGFPQVKEIITDMDEAESLLANIVVEMEKRYSTLSSASCKNIKTYNEKNPDSKMPYLVVVIDEYADLQMTHSNVEDHIVRLGQKARAAGIHLIISTQRPSVDIMTGVIKANLPSTLCYRLKTSADYKTVFGKTVPFALLGRGDGVAVIEGQIKEFERFQSPILTEDEKDEDRIYQELKNMFKGVESAEVLLEENQPVAPLDRLKSLIANGGIKPIAEIQKEMGIGINLVSDLMKSLVEEGFLGREGRKYIVVATEDELKNWRGQDEKRLDHECMGTGLG</sequence>
<dbReference type="Gene3D" id="3.40.50.300">
    <property type="entry name" value="P-loop containing nucleotide triphosphate hydrolases"/>
    <property type="match status" value="1"/>
</dbReference>
<dbReference type="PANTHER" id="PTHR22683:SF41">
    <property type="entry name" value="DNA TRANSLOCASE FTSK"/>
    <property type="match status" value="1"/>
</dbReference>
<evidence type="ECO:0000256" key="3">
    <source>
        <dbReference type="ARBA" id="ARBA00022840"/>
    </source>
</evidence>
<dbReference type="EMBL" id="VTEQ01000001">
    <property type="protein sequence ID" value="TYS56419.1"/>
    <property type="molecule type" value="Genomic_DNA"/>
</dbReference>
<dbReference type="InterPro" id="IPR027417">
    <property type="entry name" value="P-loop_NTPase"/>
</dbReference>